<feature type="domain" description="ABC transporter" evidence="6">
    <location>
        <begin position="18"/>
        <end position="273"/>
    </location>
</feature>
<dbReference type="EMBL" id="BSNS01000011">
    <property type="protein sequence ID" value="GLQ55181.1"/>
    <property type="molecule type" value="Genomic_DNA"/>
</dbReference>
<evidence type="ECO:0000313" key="7">
    <source>
        <dbReference type="EMBL" id="GLQ55181.1"/>
    </source>
</evidence>
<keyword evidence="4" id="KW-0547">Nucleotide-binding</keyword>
<organism evidence="7 8">
    <name type="scientific">Devosia nitrariae</name>
    <dbReference type="NCBI Taxonomy" id="2071872"/>
    <lineage>
        <taxon>Bacteria</taxon>
        <taxon>Pseudomonadati</taxon>
        <taxon>Pseudomonadota</taxon>
        <taxon>Alphaproteobacteria</taxon>
        <taxon>Hyphomicrobiales</taxon>
        <taxon>Devosiaceae</taxon>
        <taxon>Devosia</taxon>
    </lineage>
</organism>
<dbReference type="GO" id="GO:0005524">
    <property type="term" value="F:ATP binding"/>
    <property type="evidence" value="ECO:0007669"/>
    <property type="project" value="UniProtKB-KW"/>
</dbReference>
<evidence type="ECO:0000259" key="6">
    <source>
        <dbReference type="PROSITE" id="PS50893"/>
    </source>
</evidence>
<dbReference type="NCBIfam" id="TIGR01727">
    <property type="entry name" value="oligo_HPY"/>
    <property type="match status" value="1"/>
</dbReference>
<dbReference type="PROSITE" id="PS00211">
    <property type="entry name" value="ABC_TRANSPORTER_1"/>
    <property type="match status" value="1"/>
</dbReference>
<comment type="caution">
    <text evidence="7">The sequence shown here is derived from an EMBL/GenBank/DDBJ whole genome shotgun (WGS) entry which is preliminary data.</text>
</comment>
<dbReference type="InterPro" id="IPR027417">
    <property type="entry name" value="P-loop_NTPase"/>
</dbReference>
<keyword evidence="8" id="KW-1185">Reference proteome</keyword>
<evidence type="ECO:0000256" key="3">
    <source>
        <dbReference type="ARBA" id="ARBA00022448"/>
    </source>
</evidence>
<dbReference type="SMART" id="SM00382">
    <property type="entry name" value="AAA"/>
    <property type="match status" value="1"/>
</dbReference>
<comment type="subcellular location">
    <subcellularLocation>
        <location evidence="1">Cell inner membrane</location>
        <topology evidence="1">Peripheral membrane protein</topology>
    </subcellularLocation>
</comment>
<protein>
    <submittedName>
        <fullName evidence="7">ABC transporter ATP-binding protein</fullName>
    </submittedName>
</protein>
<dbReference type="InterPro" id="IPR003439">
    <property type="entry name" value="ABC_transporter-like_ATP-bd"/>
</dbReference>
<sequence length="352" mass="39077">MNAALPLGTTATEPDLLMRAENVKVHFPIKRGVLKRTVGHVRAVDGISLDIRHGETLSIVGESGCGKTTLGQALVRVLEPTEGRILFAREGEAECDIAHLGETQLRPYRSQIRMIFQDPFASLNPRRRVIDIIGESLRNFGVTEEREVEAKVAELLHKVGLRPEYMERYPYAFSGGERQRIGIARALAVHPRLVVADECVSALDVSIQAQTLNLMQDLQEEFALTYVFISHDLGVVEYISDRVAVMYAGRVVELSDTEPLFARPRHPYTAALLASVPRPDPKGARQRKQMRLKGEVADPAHRPAGCAFHPRCPFATDRCRIDDPQLRPVDGHMVACHYAESLDLKGVHADAA</sequence>
<evidence type="ECO:0000256" key="2">
    <source>
        <dbReference type="ARBA" id="ARBA00005417"/>
    </source>
</evidence>
<evidence type="ECO:0000256" key="5">
    <source>
        <dbReference type="ARBA" id="ARBA00022840"/>
    </source>
</evidence>
<dbReference type="InterPro" id="IPR013563">
    <property type="entry name" value="Oligopep_ABC_C"/>
</dbReference>
<dbReference type="PANTHER" id="PTHR43776:SF7">
    <property type="entry name" value="D,D-DIPEPTIDE TRANSPORT ATP-BINDING PROTEIN DDPF-RELATED"/>
    <property type="match status" value="1"/>
</dbReference>
<dbReference type="InterPro" id="IPR003593">
    <property type="entry name" value="AAA+_ATPase"/>
</dbReference>
<dbReference type="PROSITE" id="PS50893">
    <property type="entry name" value="ABC_TRANSPORTER_2"/>
    <property type="match status" value="1"/>
</dbReference>
<reference evidence="8" key="1">
    <citation type="journal article" date="2019" name="Int. J. Syst. Evol. Microbiol.">
        <title>The Global Catalogue of Microorganisms (GCM) 10K type strain sequencing project: providing services to taxonomists for standard genome sequencing and annotation.</title>
        <authorList>
            <consortium name="The Broad Institute Genomics Platform"/>
            <consortium name="The Broad Institute Genome Sequencing Center for Infectious Disease"/>
            <person name="Wu L."/>
            <person name="Ma J."/>
        </authorList>
    </citation>
    <scope>NUCLEOTIDE SEQUENCE [LARGE SCALE GENOMIC DNA]</scope>
    <source>
        <strain evidence="8">NBRC 112416</strain>
    </source>
</reference>
<accession>A0ABQ5W5V3</accession>
<dbReference type="SUPFAM" id="SSF52540">
    <property type="entry name" value="P-loop containing nucleoside triphosphate hydrolases"/>
    <property type="match status" value="1"/>
</dbReference>
<dbReference type="RefSeq" id="WP_284340607.1">
    <property type="nucleotide sequence ID" value="NZ_BSNS01000011.1"/>
</dbReference>
<dbReference type="Pfam" id="PF08352">
    <property type="entry name" value="oligo_HPY"/>
    <property type="match status" value="1"/>
</dbReference>
<dbReference type="PANTHER" id="PTHR43776">
    <property type="entry name" value="TRANSPORT ATP-BINDING PROTEIN"/>
    <property type="match status" value="1"/>
</dbReference>
<keyword evidence="5 7" id="KW-0067">ATP-binding</keyword>
<dbReference type="Gene3D" id="3.40.50.300">
    <property type="entry name" value="P-loop containing nucleotide triphosphate hydrolases"/>
    <property type="match status" value="1"/>
</dbReference>
<keyword evidence="3" id="KW-0813">Transport</keyword>
<dbReference type="Pfam" id="PF00005">
    <property type="entry name" value="ABC_tran"/>
    <property type="match status" value="1"/>
</dbReference>
<dbReference type="InterPro" id="IPR050319">
    <property type="entry name" value="ABC_transp_ATP-bind"/>
</dbReference>
<proteinExistence type="inferred from homology"/>
<dbReference type="Proteomes" id="UP001156691">
    <property type="component" value="Unassembled WGS sequence"/>
</dbReference>
<name>A0ABQ5W5V3_9HYPH</name>
<dbReference type="InterPro" id="IPR017871">
    <property type="entry name" value="ABC_transporter-like_CS"/>
</dbReference>
<evidence type="ECO:0000256" key="4">
    <source>
        <dbReference type="ARBA" id="ARBA00022741"/>
    </source>
</evidence>
<gene>
    <name evidence="7" type="ORF">GCM10010862_24400</name>
</gene>
<comment type="similarity">
    <text evidence="2">Belongs to the ABC transporter superfamily.</text>
</comment>
<evidence type="ECO:0000313" key="8">
    <source>
        <dbReference type="Proteomes" id="UP001156691"/>
    </source>
</evidence>
<evidence type="ECO:0000256" key="1">
    <source>
        <dbReference type="ARBA" id="ARBA00004417"/>
    </source>
</evidence>
<dbReference type="CDD" id="cd03257">
    <property type="entry name" value="ABC_NikE_OppD_transporters"/>
    <property type="match status" value="1"/>
</dbReference>